<gene>
    <name evidence="2" type="ORF">ADEAN_000692500</name>
</gene>
<dbReference type="Proteomes" id="UP000515908">
    <property type="component" value="Chromosome 14"/>
</dbReference>
<dbReference type="Pfam" id="PF13236">
    <property type="entry name" value="CLU"/>
    <property type="match status" value="1"/>
</dbReference>
<reference evidence="2 3" key="1">
    <citation type="submission" date="2020-08" db="EMBL/GenBank/DDBJ databases">
        <authorList>
            <person name="Newling K."/>
            <person name="Davey J."/>
            <person name="Forrester S."/>
        </authorList>
    </citation>
    <scope>NUCLEOTIDE SEQUENCE [LARGE SCALE GENOMIC DNA]</scope>
    <source>
        <strain evidence="3">Crithidia deanei Carvalho (ATCC PRA-265)</strain>
    </source>
</reference>
<name>A0A7G2CHT4_9TRYP</name>
<evidence type="ECO:0000313" key="3">
    <source>
        <dbReference type="Proteomes" id="UP000515908"/>
    </source>
</evidence>
<dbReference type="PROSITE" id="PS51823">
    <property type="entry name" value="CLU"/>
    <property type="match status" value="1"/>
</dbReference>
<dbReference type="VEuPathDB" id="TriTrypDB:ADEAN_000692500"/>
<sequence>MDRVYVECCGNFSSAFCNWNEAFQLAWEMDDSTVELARCRQRELYRVEKAFESEAVQGTMKLVSMEKGAPRQLPKQLLCYRDKNIFYRILPDNRTGRHYVSSLRGVLQSRSNILTVPLSSFFVYKGTPVLAMALIPLPKEPTKLHGEGVAYRNEEIAAEIEFISEALNTPLPDYIIAEVYESLDGRQYVTETNVTNIALDDASLLYGPLKRPEMLAQCSCVTATCEDTLSVLQNPAVTGALRDILNVPAAQRQKLLCDTLHFHGINLCLLKGVLEAYRSCYGDADQEWAEMKSCVAVEMLARTIKQEFYLEAQSKRLGLDDVALSKCFALHLKDGLESKEEEKFIPLVMKKFAIANVNNEDAELINAFFEARDYARSAVVERVSLLVGARAALPTSTESTPTAASRNSLSMPKKSVFWVPLIAGRITPRVCDPKMILSTAPVYLTVETSYGHSLTWVQPLLARAAVWQGAHPEALRITRESVRALEKTYGASSPRCLQNQRLLCKLLFSVPTIDNIREGSAVLVAMLKGLEQRASDLTRAKFHIEVGGWLLGATRSLPSLTEEALHHYQAAGKLLPSHLRSSYGAWLFIQPSLGQLRCRQTAVGRNLTSLPPIQSLISDAVYLSKIIAPADYFVEYLWELGVELGLNGHYEEATNILTTAISMSKQISDSQLDFEALLQDTYKVYSSWDPAKYGDYCETLSMLRG</sequence>
<accession>A0A7G2CHT4</accession>
<evidence type="ECO:0000259" key="1">
    <source>
        <dbReference type="PROSITE" id="PS51823"/>
    </source>
</evidence>
<dbReference type="EMBL" id="LR877158">
    <property type="protein sequence ID" value="CAD2219420.1"/>
    <property type="molecule type" value="Genomic_DNA"/>
</dbReference>
<dbReference type="InterPro" id="IPR025697">
    <property type="entry name" value="CLU_dom"/>
</dbReference>
<organism evidence="2 3">
    <name type="scientific">Angomonas deanei</name>
    <dbReference type="NCBI Taxonomy" id="59799"/>
    <lineage>
        <taxon>Eukaryota</taxon>
        <taxon>Discoba</taxon>
        <taxon>Euglenozoa</taxon>
        <taxon>Kinetoplastea</taxon>
        <taxon>Metakinetoplastina</taxon>
        <taxon>Trypanosomatida</taxon>
        <taxon>Trypanosomatidae</taxon>
        <taxon>Strigomonadinae</taxon>
        <taxon>Angomonas</taxon>
    </lineage>
</organism>
<protein>
    <submittedName>
        <fullName evidence="2">Clustered mitochondria, putative</fullName>
    </submittedName>
</protein>
<dbReference type="AlphaFoldDB" id="A0A7G2CHT4"/>
<proteinExistence type="predicted"/>
<evidence type="ECO:0000313" key="2">
    <source>
        <dbReference type="EMBL" id="CAD2219420.1"/>
    </source>
</evidence>
<keyword evidence="3" id="KW-1185">Reference proteome</keyword>
<feature type="domain" description="Clu" evidence="1">
    <location>
        <begin position="1"/>
        <end position="212"/>
    </location>
</feature>